<comment type="caution">
    <text evidence="15">The sequence shown here is derived from an EMBL/GenBank/DDBJ whole genome shotgun (WGS) entry which is preliminary data.</text>
</comment>
<dbReference type="PANTHER" id="PTHR13269">
    <property type="entry name" value="NUCLEOPORIN NDC1"/>
    <property type="match status" value="1"/>
</dbReference>
<dbReference type="GO" id="GO:0070762">
    <property type="term" value="C:nuclear pore transmembrane ring"/>
    <property type="evidence" value="ECO:0007669"/>
    <property type="project" value="TreeGrafter"/>
</dbReference>
<proteinExistence type="inferred from homology"/>
<evidence type="ECO:0000256" key="2">
    <source>
        <dbReference type="ARBA" id="ARBA00004567"/>
    </source>
</evidence>
<keyword evidence="8 14" id="KW-1133">Transmembrane helix</keyword>
<evidence type="ECO:0000256" key="7">
    <source>
        <dbReference type="ARBA" id="ARBA00022927"/>
    </source>
</evidence>
<keyword evidence="7" id="KW-0653">Protein transport</keyword>
<evidence type="ECO:0000256" key="10">
    <source>
        <dbReference type="ARBA" id="ARBA00023132"/>
    </source>
</evidence>
<evidence type="ECO:0000256" key="12">
    <source>
        <dbReference type="ARBA" id="ARBA00023242"/>
    </source>
</evidence>
<dbReference type="InterPro" id="IPR019049">
    <property type="entry name" value="Nucleoporin_prot_Ndc1/Nup"/>
</dbReference>
<evidence type="ECO:0000313" key="15">
    <source>
        <dbReference type="EMBL" id="PVV04280.1"/>
    </source>
</evidence>
<sequence>METNKESYIDLCEAESTTRLKDAFTLSVICGYLLAIFLQIRFKISFAVNFNVLELRIWPFWEIYNQRLSLFIKCASYFVSSWIGMFLVQSLSKSESFDLWTYPEGEHNPPQLNPTCVCIYSQLLAFSVYYTALSFFTQRFHFVFPLVSQNQIINIKKSVYSSIKSSFEFGARLTFWFFIFYSFFGSITYLTSSNLFSQLYRTVNYEVDNPIYKISIIVTILFQSILTSFVLDLSFLLYNSLMTKPANLSSKSSNPQKALIDGLNLNGEPLFQYWTFMELYQISKTDQSRRKKIYFDIQTSSSLPWDEVCKKCLEVIRNSSNSTSGFLEKASNDKPLSSTRSVEPKKPTESSVNTSENITIIEKVLNSEIVKSLVKYFQLLLASRADSYEQFANLKTQIYSIRILSNFVVFSADEDKYGQVLKSIPMILDIMLTYLDVLVKLSNKANRSQNLEIIHSNQSNLDRFNIQTASKEIDMLIQVLRSSIYSIVVRFYDHMTDFDLNASTKKRLQYFMDFKA</sequence>
<dbReference type="Pfam" id="PF09531">
    <property type="entry name" value="Ndc1_Nup"/>
    <property type="match status" value="1"/>
</dbReference>
<reference evidence="15 16" key="1">
    <citation type="journal article" date="2018" name="MBio">
        <title>Comparative Genomics Reveals the Core Gene Toolbox for the Fungus-Insect Symbiosis.</title>
        <authorList>
            <person name="Wang Y."/>
            <person name="Stata M."/>
            <person name="Wang W."/>
            <person name="Stajich J.E."/>
            <person name="White M.M."/>
            <person name="Moncalvo J.M."/>
        </authorList>
    </citation>
    <scope>NUCLEOTIDE SEQUENCE [LARGE SCALE GENOMIC DNA]</scope>
    <source>
        <strain evidence="15 16">SC-DP-2</strain>
    </source>
</reference>
<dbReference type="GO" id="GO:0006999">
    <property type="term" value="P:nuclear pore organization"/>
    <property type="evidence" value="ECO:0007669"/>
    <property type="project" value="TreeGrafter"/>
</dbReference>
<evidence type="ECO:0000256" key="11">
    <source>
        <dbReference type="ARBA" id="ARBA00023136"/>
    </source>
</evidence>
<evidence type="ECO:0000256" key="14">
    <source>
        <dbReference type="SAM" id="Phobius"/>
    </source>
</evidence>
<keyword evidence="12" id="KW-0539">Nucleus</keyword>
<keyword evidence="5 14" id="KW-0812">Transmembrane</keyword>
<dbReference type="PANTHER" id="PTHR13269:SF6">
    <property type="entry name" value="NUCLEOPORIN NDC1"/>
    <property type="match status" value="1"/>
</dbReference>
<dbReference type="GO" id="GO:0005816">
    <property type="term" value="C:spindle pole body"/>
    <property type="evidence" value="ECO:0007669"/>
    <property type="project" value="TreeGrafter"/>
</dbReference>
<dbReference type="GO" id="GO:0031965">
    <property type="term" value="C:nuclear membrane"/>
    <property type="evidence" value="ECO:0007669"/>
    <property type="project" value="UniProtKB-SubCell"/>
</dbReference>
<evidence type="ECO:0000256" key="8">
    <source>
        <dbReference type="ARBA" id="ARBA00022989"/>
    </source>
</evidence>
<dbReference type="EMBL" id="MBFS01000143">
    <property type="protein sequence ID" value="PVV04280.1"/>
    <property type="molecule type" value="Genomic_DNA"/>
</dbReference>
<evidence type="ECO:0000256" key="4">
    <source>
        <dbReference type="ARBA" id="ARBA00022448"/>
    </source>
</evidence>
<evidence type="ECO:0000313" key="16">
    <source>
        <dbReference type="Proteomes" id="UP000245609"/>
    </source>
</evidence>
<dbReference type="OrthoDB" id="67850at2759"/>
<protein>
    <recommendedName>
        <fullName evidence="17">Nucleoporin NDC1</fullName>
    </recommendedName>
</protein>
<evidence type="ECO:0000256" key="13">
    <source>
        <dbReference type="SAM" id="MobiDB-lite"/>
    </source>
</evidence>
<comment type="similarity">
    <text evidence="3">Belongs to the NDC1 family.</text>
</comment>
<gene>
    <name evidence="15" type="ORF">BB560_001224</name>
</gene>
<evidence type="ECO:0000256" key="3">
    <source>
        <dbReference type="ARBA" id="ARBA00005760"/>
    </source>
</evidence>
<dbReference type="AlphaFoldDB" id="A0A2T9ZI89"/>
<evidence type="ECO:0000256" key="1">
    <source>
        <dbReference type="ARBA" id="ARBA00004232"/>
    </source>
</evidence>
<accession>A0A2T9ZI89</accession>
<comment type="subcellular location">
    <subcellularLocation>
        <location evidence="1">Nucleus membrane</location>
        <topology evidence="1">Multi-pass membrane protein</topology>
    </subcellularLocation>
    <subcellularLocation>
        <location evidence="2">Nucleus</location>
        <location evidence="2">Nuclear pore complex</location>
    </subcellularLocation>
</comment>
<dbReference type="GO" id="GO:0051028">
    <property type="term" value="P:mRNA transport"/>
    <property type="evidence" value="ECO:0007669"/>
    <property type="project" value="UniProtKB-KW"/>
</dbReference>
<keyword evidence="6" id="KW-0509">mRNA transport</keyword>
<keyword evidence="11 14" id="KW-0472">Membrane</keyword>
<name>A0A2T9ZI89_9FUNG</name>
<keyword evidence="16" id="KW-1185">Reference proteome</keyword>
<organism evidence="15 16">
    <name type="scientific">Smittium megazygosporum</name>
    <dbReference type="NCBI Taxonomy" id="133381"/>
    <lineage>
        <taxon>Eukaryota</taxon>
        <taxon>Fungi</taxon>
        <taxon>Fungi incertae sedis</taxon>
        <taxon>Zoopagomycota</taxon>
        <taxon>Kickxellomycotina</taxon>
        <taxon>Harpellomycetes</taxon>
        <taxon>Harpellales</taxon>
        <taxon>Legeriomycetaceae</taxon>
        <taxon>Smittium</taxon>
    </lineage>
</organism>
<keyword evidence="9" id="KW-0811">Translocation</keyword>
<evidence type="ECO:0000256" key="9">
    <source>
        <dbReference type="ARBA" id="ARBA00023010"/>
    </source>
</evidence>
<dbReference type="STRING" id="133381.A0A2T9ZI89"/>
<feature type="transmembrane region" description="Helical" evidence="14">
    <location>
        <begin position="211"/>
        <end position="238"/>
    </location>
</feature>
<keyword evidence="10" id="KW-0906">Nuclear pore complex</keyword>
<dbReference type="Proteomes" id="UP000245609">
    <property type="component" value="Unassembled WGS sequence"/>
</dbReference>
<evidence type="ECO:0008006" key="17">
    <source>
        <dbReference type="Google" id="ProtNLM"/>
    </source>
</evidence>
<feature type="region of interest" description="Disordered" evidence="13">
    <location>
        <begin position="326"/>
        <end position="351"/>
    </location>
</feature>
<evidence type="ECO:0000256" key="6">
    <source>
        <dbReference type="ARBA" id="ARBA00022816"/>
    </source>
</evidence>
<dbReference type="GO" id="GO:0030674">
    <property type="term" value="F:protein-macromolecule adaptor activity"/>
    <property type="evidence" value="ECO:0007669"/>
    <property type="project" value="TreeGrafter"/>
</dbReference>
<evidence type="ECO:0000256" key="5">
    <source>
        <dbReference type="ARBA" id="ARBA00022692"/>
    </source>
</evidence>
<feature type="transmembrane region" description="Helical" evidence="14">
    <location>
        <begin position="23"/>
        <end position="40"/>
    </location>
</feature>
<feature type="transmembrane region" description="Helical" evidence="14">
    <location>
        <begin position="173"/>
        <end position="191"/>
    </location>
</feature>
<keyword evidence="4" id="KW-0813">Transport</keyword>
<dbReference type="GO" id="GO:0015031">
    <property type="term" value="P:protein transport"/>
    <property type="evidence" value="ECO:0007669"/>
    <property type="project" value="UniProtKB-KW"/>
</dbReference>